<gene>
    <name evidence="15" type="ORF">TCIL3000_0_31650</name>
</gene>
<keyword evidence="6 13" id="KW-0732">Signal</keyword>
<evidence type="ECO:0000313" key="15">
    <source>
        <dbReference type="EMBL" id="CCD12265.1"/>
    </source>
</evidence>
<keyword evidence="4" id="KW-0336">GPI-anchor</keyword>
<evidence type="ECO:0000256" key="10">
    <source>
        <dbReference type="ARBA" id="ARBA00023288"/>
    </source>
</evidence>
<reference evidence="15 16" key="2">
    <citation type="journal article" date="2012" name="Proc. Natl. Acad. Sci. U.S.A.">
        <title>Antigenic diversity is generated by distinct evolutionary mechanisms in African trypanosome species.</title>
        <authorList>
            <person name="Jackson A.P."/>
            <person name="Berry A."/>
            <person name="Aslett M."/>
            <person name="Allison H.C."/>
            <person name="Burton P."/>
            <person name="Vavrova-Anderson J."/>
            <person name="Brown R."/>
            <person name="Browne H."/>
            <person name="Corton N."/>
            <person name="Hauser H."/>
            <person name="Gamble J."/>
            <person name="Gilderthorp R."/>
            <person name="Marcello L."/>
            <person name="McQuillan J."/>
            <person name="Otto T.D."/>
            <person name="Quail M.A."/>
            <person name="Sanders M.J."/>
            <person name="van Tonder A."/>
            <person name="Ginger M.L."/>
            <person name="Field M.C."/>
            <person name="Barry J.D."/>
            <person name="Hertz-Fowler C."/>
            <person name="Berriman M."/>
        </authorList>
    </citation>
    <scope>NUCLEOTIDE SEQUENCE [LARGE SCALE GENOMIC DNA]</scope>
    <source>
        <strain evidence="15 16">IL3000</strain>
    </source>
</reference>
<feature type="compositionally biased region" description="Basic residues" evidence="12">
    <location>
        <begin position="259"/>
        <end position="271"/>
    </location>
</feature>
<dbReference type="VEuPathDB" id="TriTrypDB:TcIL3000_0_31650"/>
<evidence type="ECO:0000256" key="9">
    <source>
        <dbReference type="ARBA" id="ARBA00023180"/>
    </source>
</evidence>
<keyword evidence="8" id="KW-0472">Membrane</keyword>
<evidence type="ECO:0000256" key="11">
    <source>
        <dbReference type="PROSITE-ProRule" id="PRU00433"/>
    </source>
</evidence>
<keyword evidence="7 11" id="KW-0408">Iron</keyword>
<evidence type="ECO:0000256" key="3">
    <source>
        <dbReference type="ARBA" id="ARBA00022475"/>
    </source>
</evidence>
<protein>
    <submittedName>
        <fullName evidence="15">WGS project CAEQ00000000 data, annotated contig 1264</fullName>
    </submittedName>
</protein>
<dbReference type="GO" id="GO:0005886">
    <property type="term" value="C:plasma membrane"/>
    <property type="evidence" value="ECO:0007669"/>
    <property type="project" value="UniProtKB-SubCell"/>
</dbReference>
<keyword evidence="16" id="KW-1185">Reference proteome</keyword>
<dbReference type="InterPro" id="IPR009056">
    <property type="entry name" value="Cyt_c-like_dom"/>
</dbReference>
<dbReference type="GO" id="GO:0098552">
    <property type="term" value="C:side of membrane"/>
    <property type="evidence" value="ECO:0007669"/>
    <property type="project" value="UniProtKB-KW"/>
</dbReference>
<dbReference type="EMBL" id="CAEQ01000645">
    <property type="protein sequence ID" value="CCD12265.1"/>
    <property type="molecule type" value="Genomic_DNA"/>
</dbReference>
<dbReference type="AlphaFoldDB" id="F9W518"/>
<evidence type="ECO:0000256" key="1">
    <source>
        <dbReference type="ARBA" id="ARBA00002523"/>
    </source>
</evidence>
<feature type="compositionally biased region" description="Polar residues" evidence="12">
    <location>
        <begin position="235"/>
        <end position="244"/>
    </location>
</feature>
<evidence type="ECO:0000259" key="14">
    <source>
        <dbReference type="PROSITE" id="PS51007"/>
    </source>
</evidence>
<feature type="chain" id="PRO_5003388686" evidence="13">
    <location>
        <begin position="29"/>
        <end position="387"/>
    </location>
</feature>
<sequence>MKLLFGMKMKAVVLGIVVVSMGMSVGSGSNANGFHVLGEVLRRAERVMNETDTHSGPLKEALYGMPDRHSFSVWDPVTMKSDCRTMRLRNLLCTYNSVTSGCFAESVAGSLTCTLEKWNGHFQNAGNQARDKCLLGSDNMEGTHKDSMRSLEEAVKEVRYTVEKGSMHGRTLFYLGEGMGLNGCSGSRRNDACAGCHGVGKTRDNVPIPWLDAIKKVIPDLRKAPPRDAIPPKTTAPTARTSPTLKGPEALKNPDPPRALRHPHSNGHHSKGAYGRNPHTRYSITKIPTQVIEHLPEDTSTTDEPGILDPTAAPFSLPEGADILTPLWLFPCPPLALYTNETLPCMKTGGFGRGSYLATCTAPRVRQLPVRVLAWWSATQRSGRQGS</sequence>
<organism evidence="15 16">
    <name type="scientific">Trypanosoma congolense (strain IL3000)</name>
    <dbReference type="NCBI Taxonomy" id="1068625"/>
    <lineage>
        <taxon>Eukaryota</taxon>
        <taxon>Discoba</taxon>
        <taxon>Euglenozoa</taxon>
        <taxon>Kinetoplastea</taxon>
        <taxon>Metakinetoplastina</taxon>
        <taxon>Trypanosomatida</taxon>
        <taxon>Trypanosomatidae</taxon>
        <taxon>Trypanosoma</taxon>
        <taxon>Nannomonas</taxon>
    </lineage>
</organism>
<dbReference type="PROSITE" id="PS51007">
    <property type="entry name" value="CYTC"/>
    <property type="match status" value="1"/>
</dbReference>
<evidence type="ECO:0000256" key="6">
    <source>
        <dbReference type="ARBA" id="ARBA00022729"/>
    </source>
</evidence>
<evidence type="ECO:0000256" key="2">
    <source>
        <dbReference type="ARBA" id="ARBA00004609"/>
    </source>
</evidence>
<dbReference type="GO" id="GO:0020037">
    <property type="term" value="F:heme binding"/>
    <property type="evidence" value="ECO:0007669"/>
    <property type="project" value="InterPro"/>
</dbReference>
<keyword evidence="5 11" id="KW-0479">Metal-binding</keyword>
<comment type="function">
    <text evidence="1">VSG forms a coat on the surface of the parasite. The trypanosome evades the immune response of the host by expressing a series of antigenically distinct VSGs from an estimated 1000 VSG genes.</text>
</comment>
<evidence type="ECO:0000256" key="4">
    <source>
        <dbReference type="ARBA" id="ARBA00022622"/>
    </source>
</evidence>
<feature type="signal peptide" evidence="13">
    <location>
        <begin position="1"/>
        <end position="28"/>
    </location>
</feature>
<evidence type="ECO:0000256" key="5">
    <source>
        <dbReference type="ARBA" id="ARBA00022723"/>
    </source>
</evidence>
<dbReference type="GO" id="GO:0009055">
    <property type="term" value="F:electron transfer activity"/>
    <property type="evidence" value="ECO:0007669"/>
    <property type="project" value="InterPro"/>
</dbReference>
<accession>F9W518</accession>
<comment type="caution">
    <text evidence="15">The sequence shown here is derived from an EMBL/GenBank/DDBJ whole genome shotgun (WGS) entry which is preliminary data.</text>
</comment>
<feature type="region of interest" description="Disordered" evidence="12">
    <location>
        <begin position="222"/>
        <end position="280"/>
    </location>
</feature>
<keyword evidence="9" id="KW-0325">Glycoprotein</keyword>
<dbReference type="GO" id="GO:0046872">
    <property type="term" value="F:metal ion binding"/>
    <property type="evidence" value="ECO:0007669"/>
    <property type="project" value="UniProtKB-KW"/>
</dbReference>
<proteinExistence type="predicted"/>
<evidence type="ECO:0000256" key="7">
    <source>
        <dbReference type="ARBA" id="ARBA00023004"/>
    </source>
</evidence>
<evidence type="ECO:0000313" key="16">
    <source>
        <dbReference type="Proteomes" id="UP000000702"/>
    </source>
</evidence>
<evidence type="ECO:0000256" key="12">
    <source>
        <dbReference type="SAM" id="MobiDB-lite"/>
    </source>
</evidence>
<dbReference type="Proteomes" id="UP000000702">
    <property type="component" value="Unassembled WGS sequence"/>
</dbReference>
<evidence type="ECO:0000256" key="8">
    <source>
        <dbReference type="ARBA" id="ARBA00023136"/>
    </source>
</evidence>
<comment type="subcellular location">
    <subcellularLocation>
        <location evidence="2">Cell membrane</location>
        <topology evidence="2">Lipid-anchor</topology>
        <topology evidence="2">GPI-anchor</topology>
    </subcellularLocation>
</comment>
<feature type="domain" description="Cytochrome c" evidence="14">
    <location>
        <begin position="164"/>
        <end position="331"/>
    </location>
</feature>
<keyword evidence="3" id="KW-1003">Cell membrane</keyword>
<dbReference type="InterPro" id="IPR025932">
    <property type="entry name" value="Trypano_VSG_B_N_dom"/>
</dbReference>
<reference evidence="16" key="1">
    <citation type="submission" date="2011-07" db="EMBL/GenBank/DDBJ databases">
        <title>Divergent evolution of antigenic variation in African trypanosomes.</title>
        <authorList>
            <person name="Jackson A.P."/>
            <person name="Berry A."/>
            <person name="Allison H.C."/>
            <person name="Burton P."/>
            <person name="Anderson J."/>
            <person name="Aslett M."/>
            <person name="Brown R."/>
            <person name="Corton N."/>
            <person name="Harris D."/>
            <person name="Hauser H."/>
            <person name="Gamble J."/>
            <person name="Gilderthorp R."/>
            <person name="McQuillan J."/>
            <person name="Quail M.A."/>
            <person name="Sanders M."/>
            <person name="Van Tonder A."/>
            <person name="Ginger M.L."/>
            <person name="Donelson J.E."/>
            <person name="Field M.C."/>
            <person name="Barry J.D."/>
            <person name="Berriman M."/>
            <person name="Hertz-Fowler C."/>
        </authorList>
    </citation>
    <scope>NUCLEOTIDE SEQUENCE [LARGE SCALE GENOMIC DNA]</scope>
    <source>
        <strain evidence="16">IL3000</strain>
    </source>
</reference>
<keyword evidence="11" id="KW-0349">Heme</keyword>
<dbReference type="Pfam" id="PF13206">
    <property type="entry name" value="VSG_B"/>
    <property type="match status" value="1"/>
</dbReference>
<keyword evidence="10" id="KW-0449">Lipoprotein</keyword>
<evidence type="ECO:0000256" key="13">
    <source>
        <dbReference type="SAM" id="SignalP"/>
    </source>
</evidence>
<name>F9W518_TRYCI</name>